<evidence type="ECO:0000313" key="2">
    <source>
        <dbReference type="EMBL" id="MCP9610799.1"/>
    </source>
</evidence>
<evidence type="ECO:0000313" key="3">
    <source>
        <dbReference type="Proteomes" id="UP001205603"/>
    </source>
</evidence>
<accession>A0ABT1MEK6</accession>
<dbReference type="InterPro" id="IPR025404">
    <property type="entry name" value="DUF4130"/>
</dbReference>
<dbReference type="Proteomes" id="UP001205603">
    <property type="component" value="Unassembled WGS sequence"/>
</dbReference>
<dbReference type="Pfam" id="PF13566">
    <property type="entry name" value="DUF4130"/>
    <property type="match status" value="1"/>
</dbReference>
<organism evidence="2 3">
    <name type="scientific">Coprobacter tertius</name>
    <dbReference type="NCBI Taxonomy" id="2944915"/>
    <lineage>
        <taxon>Bacteria</taxon>
        <taxon>Pseudomonadati</taxon>
        <taxon>Bacteroidota</taxon>
        <taxon>Bacteroidia</taxon>
        <taxon>Bacteroidales</taxon>
        <taxon>Barnesiellaceae</taxon>
        <taxon>Coprobacter</taxon>
    </lineage>
</organism>
<dbReference type="RefSeq" id="WP_255025379.1">
    <property type="nucleotide sequence ID" value="NZ_JANDHW010000001.1"/>
</dbReference>
<protein>
    <submittedName>
        <fullName evidence="2">TIGR03915 family putative DNA repair protein</fullName>
    </submittedName>
</protein>
<gene>
    <name evidence="2" type="ORF">NMU02_01660</name>
</gene>
<dbReference type="NCBIfam" id="TIGR03915">
    <property type="entry name" value="SAM_7_link_chp"/>
    <property type="match status" value="1"/>
</dbReference>
<dbReference type="InterPro" id="IPR023875">
    <property type="entry name" value="DNA_repair_put"/>
</dbReference>
<proteinExistence type="predicted"/>
<evidence type="ECO:0000259" key="1">
    <source>
        <dbReference type="Pfam" id="PF13566"/>
    </source>
</evidence>
<comment type="caution">
    <text evidence="2">The sequence shown here is derived from an EMBL/GenBank/DDBJ whole genome shotgun (WGS) entry which is preliminary data.</text>
</comment>
<name>A0ABT1MEK6_9BACT</name>
<feature type="domain" description="DUF4130" evidence="1">
    <location>
        <begin position="83"/>
        <end position="251"/>
    </location>
</feature>
<dbReference type="EMBL" id="JANDHW010000001">
    <property type="protein sequence ID" value="MCP9610799.1"/>
    <property type="molecule type" value="Genomic_DNA"/>
</dbReference>
<keyword evidence="3" id="KW-1185">Reference proteome</keyword>
<reference evidence="2 3" key="1">
    <citation type="submission" date="2022-07" db="EMBL/GenBank/DDBJ databases">
        <title>Fecal culturing of patients with breast cancer.</title>
        <authorList>
            <person name="Teng N.M.Y."/>
            <person name="Kiu R."/>
            <person name="Evans R."/>
            <person name="Baker D.J."/>
            <person name="Zenner C."/>
            <person name="Robinson S.D."/>
            <person name="Hall L.J."/>
        </authorList>
    </citation>
    <scope>NUCLEOTIDE SEQUENCE [LARGE SCALE GENOMIC DNA]</scope>
    <source>
        <strain evidence="2 3">LH1063</strain>
    </source>
</reference>
<sequence>MLIFRYDNTFEGFLSAVFDAYDRKTFPERLIGENEPEPLFTESIHTVITDKKKADRVWKGLQKKLSHIVCNMLMCTWLSEIPETEDLLLRYVRKVFDTPYSIAMNFTDNDVLEIKKIAQKVSKESHYINQFLRFQKTADGMFFGPVAPLYNALPLSIGHLKNRFADQQWLIYDLKRQYGYYYDLITVTEITFKEGNKIIDAKLNQNLLDENELFFQDLWKGYFKAVTIKERINPKLHRQNMPRRFWKYLTEK</sequence>